<keyword evidence="3" id="KW-1185">Reference proteome</keyword>
<keyword evidence="1" id="KW-0732">Signal</keyword>
<accession>A0A366EXG7</accession>
<protein>
    <recommendedName>
        <fullName evidence="4">Lipoprotein</fullName>
    </recommendedName>
</protein>
<sequence length="59" mass="6122">MRIPMIVAAVALALAGCNANQGVDISPGTSSQVFAGHYVETNPYDPTSYAQNNTGRGSH</sequence>
<reference evidence="2 3" key="1">
    <citation type="submission" date="2018-06" db="EMBL/GenBank/DDBJ databases">
        <title>Genomic Encyclopedia of Type Strains, Phase IV (KMG-IV): sequencing the most valuable type-strain genomes for metagenomic binning, comparative biology and taxonomic classification.</title>
        <authorList>
            <person name="Goeker M."/>
        </authorList>
    </citation>
    <scope>NUCLEOTIDE SEQUENCE [LARGE SCALE GENOMIC DNA]</scope>
    <source>
        <strain evidence="2 3">DSM 24875</strain>
    </source>
</reference>
<dbReference type="AlphaFoldDB" id="A0A366EXG7"/>
<organism evidence="2 3">
    <name type="scientific">Roseiarcus fermentans</name>
    <dbReference type="NCBI Taxonomy" id="1473586"/>
    <lineage>
        <taxon>Bacteria</taxon>
        <taxon>Pseudomonadati</taxon>
        <taxon>Pseudomonadota</taxon>
        <taxon>Alphaproteobacteria</taxon>
        <taxon>Hyphomicrobiales</taxon>
        <taxon>Roseiarcaceae</taxon>
        <taxon>Roseiarcus</taxon>
    </lineage>
</organism>
<evidence type="ECO:0000313" key="3">
    <source>
        <dbReference type="Proteomes" id="UP000253529"/>
    </source>
</evidence>
<feature type="chain" id="PRO_5016967144" description="Lipoprotein" evidence="1">
    <location>
        <begin position="20"/>
        <end position="59"/>
    </location>
</feature>
<proteinExistence type="predicted"/>
<dbReference type="Proteomes" id="UP000253529">
    <property type="component" value="Unassembled WGS sequence"/>
</dbReference>
<evidence type="ECO:0008006" key="4">
    <source>
        <dbReference type="Google" id="ProtNLM"/>
    </source>
</evidence>
<comment type="caution">
    <text evidence="2">The sequence shown here is derived from an EMBL/GenBank/DDBJ whole genome shotgun (WGS) entry which is preliminary data.</text>
</comment>
<evidence type="ECO:0000313" key="2">
    <source>
        <dbReference type="EMBL" id="RBP07091.1"/>
    </source>
</evidence>
<dbReference type="RefSeq" id="WP_113891465.1">
    <property type="nucleotide sequence ID" value="NZ_QNRK01000029.1"/>
</dbReference>
<gene>
    <name evidence="2" type="ORF">DFR50_12921</name>
</gene>
<dbReference type="EMBL" id="QNRK01000029">
    <property type="protein sequence ID" value="RBP07091.1"/>
    <property type="molecule type" value="Genomic_DNA"/>
</dbReference>
<name>A0A366EXG7_9HYPH</name>
<feature type="signal peptide" evidence="1">
    <location>
        <begin position="1"/>
        <end position="19"/>
    </location>
</feature>
<dbReference type="PROSITE" id="PS51257">
    <property type="entry name" value="PROKAR_LIPOPROTEIN"/>
    <property type="match status" value="1"/>
</dbReference>
<evidence type="ECO:0000256" key="1">
    <source>
        <dbReference type="SAM" id="SignalP"/>
    </source>
</evidence>